<evidence type="ECO:0000313" key="1">
    <source>
        <dbReference type="EMBL" id="KAB1199102.1"/>
    </source>
</evidence>
<dbReference type="AlphaFoldDB" id="A0A6A1UFN2"/>
<accession>A0A6A1UFN2</accession>
<organism evidence="1 2">
    <name type="scientific">Morella rubra</name>
    <name type="common">Chinese bayberry</name>
    <dbReference type="NCBI Taxonomy" id="262757"/>
    <lineage>
        <taxon>Eukaryota</taxon>
        <taxon>Viridiplantae</taxon>
        <taxon>Streptophyta</taxon>
        <taxon>Embryophyta</taxon>
        <taxon>Tracheophyta</taxon>
        <taxon>Spermatophyta</taxon>
        <taxon>Magnoliopsida</taxon>
        <taxon>eudicotyledons</taxon>
        <taxon>Gunneridae</taxon>
        <taxon>Pentapetalae</taxon>
        <taxon>rosids</taxon>
        <taxon>fabids</taxon>
        <taxon>Fagales</taxon>
        <taxon>Myricaceae</taxon>
        <taxon>Morella</taxon>
    </lineage>
</organism>
<dbReference type="Proteomes" id="UP000516437">
    <property type="component" value="Unassembled WGS sequence"/>
</dbReference>
<dbReference type="EMBL" id="RXIC02000495">
    <property type="protein sequence ID" value="KAB1199102.1"/>
    <property type="molecule type" value="Genomic_DNA"/>
</dbReference>
<protein>
    <submittedName>
        <fullName evidence="1">Uncharacterized protein</fullName>
    </submittedName>
</protein>
<gene>
    <name evidence="1" type="ORF">CJ030_MR0G027270</name>
</gene>
<reference evidence="1 2" key="1">
    <citation type="journal article" date="2019" name="Plant Biotechnol. J.">
        <title>The red bayberry genome and genetic basis of sex determination.</title>
        <authorList>
            <person name="Jia H.M."/>
            <person name="Jia H.J."/>
            <person name="Cai Q.L."/>
            <person name="Wang Y."/>
            <person name="Zhao H.B."/>
            <person name="Yang W.F."/>
            <person name="Wang G.Y."/>
            <person name="Li Y.H."/>
            <person name="Zhan D.L."/>
            <person name="Shen Y.T."/>
            <person name="Niu Q.F."/>
            <person name="Chang L."/>
            <person name="Qiu J."/>
            <person name="Zhao L."/>
            <person name="Xie H.B."/>
            <person name="Fu W.Y."/>
            <person name="Jin J."/>
            <person name="Li X.W."/>
            <person name="Jiao Y."/>
            <person name="Zhou C.C."/>
            <person name="Tu T."/>
            <person name="Chai C.Y."/>
            <person name="Gao J.L."/>
            <person name="Fan L.J."/>
            <person name="van de Weg E."/>
            <person name="Wang J.Y."/>
            <person name="Gao Z.S."/>
        </authorList>
    </citation>
    <scope>NUCLEOTIDE SEQUENCE [LARGE SCALE GENOMIC DNA]</scope>
    <source>
        <tissue evidence="1">Leaves</tissue>
    </source>
</reference>
<proteinExistence type="predicted"/>
<keyword evidence="2" id="KW-1185">Reference proteome</keyword>
<evidence type="ECO:0000313" key="2">
    <source>
        <dbReference type="Proteomes" id="UP000516437"/>
    </source>
</evidence>
<comment type="caution">
    <text evidence="1">The sequence shown here is derived from an EMBL/GenBank/DDBJ whole genome shotgun (WGS) entry which is preliminary data.</text>
</comment>
<sequence>MNSRDLALVSTATVFGALASDLAFTGVRVELSYNYCARKGGPHRSLAKVQLRNAVEKFNSGISISPFITK</sequence>
<name>A0A6A1UFN2_9ROSI</name>